<evidence type="ECO:0000313" key="1">
    <source>
        <dbReference type="EMBL" id="EGG11474.1"/>
    </source>
</evidence>
<sequence>MNLMAISMGANSEKSLEVNSRLPEIQPSGSSHIFMERHNTNHIVRNSPSSPRQKFERKRLTCRGEELWKSHNQPGGYQFLNSQPHDAQSSGHLNRLRDGKLMDRGYLSLAPPTEFGEGIPSTSSMRQKHGPRAGTIDIRNFHLHTPNKMCSAAAIHYTHDLLDKISERYTGPIWTFERLLPFVYFVVSCNTNGKFWETIKILTASTFRTFDQFSHMSNKSQIDQEKYARFVLWHTEVIYHIALSEPMIESSNVTLRLPGLSTLARFFLLIKGRGDASTDCKKMLGRHISETFEQDYQSGYPSGEGNWNMHGTIWENWNKKSNEIYKIGQGVDWPKTSNSQFEPVLLMNGDIEHDTIVKKSSSSSQFLKKWETDLHEMLQFISASQPSQLALSNISLKLICQGIHYFLKGELKSVTKDIDPHKANGYQVTLLAHFLHQDLNDQFFVKFWDYCFKLGKINPNE</sequence>
<protein>
    <submittedName>
        <fullName evidence="1">Uncharacterized protein</fullName>
    </submittedName>
</protein>
<organism evidence="2">
    <name type="scientific">Melampsora larici-populina (strain 98AG31 / pathotype 3-4-7)</name>
    <name type="common">Poplar leaf rust fungus</name>
    <dbReference type="NCBI Taxonomy" id="747676"/>
    <lineage>
        <taxon>Eukaryota</taxon>
        <taxon>Fungi</taxon>
        <taxon>Dikarya</taxon>
        <taxon>Basidiomycota</taxon>
        <taxon>Pucciniomycotina</taxon>
        <taxon>Pucciniomycetes</taxon>
        <taxon>Pucciniales</taxon>
        <taxon>Melampsoraceae</taxon>
        <taxon>Melampsora</taxon>
    </lineage>
</organism>
<dbReference type="InParanoid" id="F4R8F1"/>
<dbReference type="GeneID" id="18929402"/>
<dbReference type="EMBL" id="GL883092">
    <property type="protein sequence ID" value="EGG11474.1"/>
    <property type="molecule type" value="Genomic_DNA"/>
</dbReference>
<evidence type="ECO:0000313" key="2">
    <source>
        <dbReference type="Proteomes" id="UP000001072"/>
    </source>
</evidence>
<gene>
    <name evidence="1" type="ORF">MELLADRAFT_59675</name>
</gene>
<name>F4R8F1_MELLP</name>
<dbReference type="AlphaFoldDB" id="F4R8F1"/>
<dbReference type="KEGG" id="mlr:MELLADRAFT_59675"/>
<dbReference type="RefSeq" id="XP_007405109.1">
    <property type="nucleotide sequence ID" value="XM_007405047.1"/>
</dbReference>
<proteinExistence type="predicted"/>
<keyword evidence="2" id="KW-1185">Reference proteome</keyword>
<accession>F4R8F1</accession>
<dbReference type="VEuPathDB" id="FungiDB:MELLADRAFT_59675"/>
<dbReference type="HOGENOM" id="CLU_504409_0_0_1"/>
<dbReference type="Proteomes" id="UP000001072">
    <property type="component" value="Unassembled WGS sequence"/>
</dbReference>
<reference evidence="2" key="1">
    <citation type="journal article" date="2011" name="Proc. Natl. Acad. Sci. U.S.A.">
        <title>Obligate biotrophy features unraveled by the genomic analysis of rust fungi.</title>
        <authorList>
            <person name="Duplessis S."/>
            <person name="Cuomo C.A."/>
            <person name="Lin Y.-C."/>
            <person name="Aerts A."/>
            <person name="Tisserant E."/>
            <person name="Veneault-Fourrey C."/>
            <person name="Joly D.L."/>
            <person name="Hacquard S."/>
            <person name="Amselem J."/>
            <person name="Cantarel B.L."/>
            <person name="Chiu R."/>
            <person name="Coutinho P.M."/>
            <person name="Feau N."/>
            <person name="Field M."/>
            <person name="Frey P."/>
            <person name="Gelhaye E."/>
            <person name="Goldberg J."/>
            <person name="Grabherr M.G."/>
            <person name="Kodira C.D."/>
            <person name="Kohler A."/>
            <person name="Kuees U."/>
            <person name="Lindquist E.A."/>
            <person name="Lucas S.M."/>
            <person name="Mago R."/>
            <person name="Mauceli E."/>
            <person name="Morin E."/>
            <person name="Murat C."/>
            <person name="Pangilinan J.L."/>
            <person name="Park R."/>
            <person name="Pearson M."/>
            <person name="Quesneville H."/>
            <person name="Rouhier N."/>
            <person name="Sakthikumar S."/>
            <person name="Salamov A.A."/>
            <person name="Schmutz J."/>
            <person name="Selles B."/>
            <person name="Shapiro H."/>
            <person name="Tanguay P."/>
            <person name="Tuskan G.A."/>
            <person name="Henrissat B."/>
            <person name="Van de Peer Y."/>
            <person name="Rouze P."/>
            <person name="Ellis J.G."/>
            <person name="Dodds P.N."/>
            <person name="Schein J.E."/>
            <person name="Zhong S."/>
            <person name="Hamelin R.C."/>
            <person name="Grigoriev I.V."/>
            <person name="Szabo L.J."/>
            <person name="Martin F."/>
        </authorList>
    </citation>
    <scope>NUCLEOTIDE SEQUENCE [LARGE SCALE GENOMIC DNA]</scope>
    <source>
        <strain evidence="2">98AG31 / pathotype 3-4-7</strain>
    </source>
</reference>